<evidence type="ECO:0000313" key="2">
    <source>
        <dbReference type="Proteomes" id="UP000694845"/>
    </source>
</evidence>
<dbReference type="KEGG" id="aplc:110987393"/>
<keyword evidence="1" id="KW-0472">Membrane</keyword>
<sequence>MDDIGDESLLRSPAWPKGLVLSWTLLGIFKGDEIDATKQCLLCNPDKIREDKLDKCDKDLDENANHCTEDDMMTIGERPGRRCAVCLSLLWNSDSMVVGDYSTAVPRWLKNRLFGILPFLFVFLFLVCGVGTIGWYLYEFWGQLRGVTHLVSFLAYSVILVGVAFVCMASWTMHYFSRLPGKAGHWYNMLHVDYVARRLRCLSGSKLRLPASLFLTFSMVWAVVNVFFQVLNVVQYLISTDNSTSSCTEGLNKESAGNLIESPDYHGFLLVKTVLGVVTAVLCLPSYASFWHYVLVIRQGLTAELNLVLVFIKHNEGRLDWCRRRIVEIHRELAVLRHVMAGLMPFIVASGVLGVTVHISWNYNVYSDNKRCLAEENLLINIFIFSEKFMVLILPLVAVGGLNVDHIWFQFMYALSRQKNTDHEEFWDRLLHFTKELDPEHNGMDITVLLSVVSLYLGRNLTGQQVNYFGVGA</sequence>
<evidence type="ECO:0000313" key="3">
    <source>
        <dbReference type="RefSeq" id="XP_022105781.1"/>
    </source>
</evidence>
<accession>A0A8B7ZQR6</accession>
<dbReference type="AlphaFoldDB" id="A0A8B7ZQR6"/>
<feature type="transmembrane region" description="Helical" evidence="1">
    <location>
        <begin position="207"/>
        <end position="228"/>
    </location>
</feature>
<dbReference type="Proteomes" id="UP000694845">
    <property type="component" value="Unplaced"/>
</dbReference>
<name>A0A8B7ZQR6_ACAPL</name>
<keyword evidence="2" id="KW-1185">Reference proteome</keyword>
<gene>
    <name evidence="3" type="primary">LOC110987393</name>
</gene>
<organism evidence="2 3">
    <name type="scientific">Acanthaster planci</name>
    <name type="common">Crown-of-thorns starfish</name>
    <dbReference type="NCBI Taxonomy" id="133434"/>
    <lineage>
        <taxon>Eukaryota</taxon>
        <taxon>Metazoa</taxon>
        <taxon>Echinodermata</taxon>
        <taxon>Eleutherozoa</taxon>
        <taxon>Asterozoa</taxon>
        <taxon>Asteroidea</taxon>
        <taxon>Valvatacea</taxon>
        <taxon>Valvatida</taxon>
        <taxon>Acanthasteridae</taxon>
        <taxon>Acanthaster</taxon>
    </lineage>
</organism>
<protein>
    <submittedName>
        <fullName evidence="3">Uncharacterized protein LOC110987393</fullName>
    </submittedName>
</protein>
<dbReference type="OMA" id="HISWNYN"/>
<feature type="transmembrane region" description="Helical" evidence="1">
    <location>
        <begin position="389"/>
        <end position="409"/>
    </location>
</feature>
<feature type="transmembrane region" description="Helical" evidence="1">
    <location>
        <begin position="150"/>
        <end position="172"/>
    </location>
</feature>
<reference evidence="3" key="1">
    <citation type="submission" date="2025-08" db="UniProtKB">
        <authorList>
            <consortium name="RefSeq"/>
        </authorList>
    </citation>
    <scope>IDENTIFICATION</scope>
</reference>
<feature type="transmembrane region" description="Helical" evidence="1">
    <location>
        <begin position="116"/>
        <end position="138"/>
    </location>
</feature>
<dbReference type="GeneID" id="110987393"/>
<feature type="transmembrane region" description="Helical" evidence="1">
    <location>
        <begin position="333"/>
        <end position="361"/>
    </location>
</feature>
<keyword evidence="1" id="KW-1133">Transmembrane helix</keyword>
<keyword evidence="1" id="KW-0812">Transmembrane</keyword>
<dbReference type="OrthoDB" id="10042460at2759"/>
<dbReference type="RefSeq" id="XP_022105781.1">
    <property type="nucleotide sequence ID" value="XM_022250089.1"/>
</dbReference>
<evidence type="ECO:0000256" key="1">
    <source>
        <dbReference type="SAM" id="Phobius"/>
    </source>
</evidence>
<proteinExistence type="predicted"/>